<evidence type="ECO:0000256" key="3">
    <source>
        <dbReference type="ARBA" id="ARBA00022448"/>
    </source>
</evidence>
<comment type="subcellular location">
    <subcellularLocation>
        <location evidence="1">Lysosome membrane</location>
        <topology evidence="1">Multi-pass membrane protein</topology>
    </subcellularLocation>
</comment>
<dbReference type="SUPFAM" id="SSF103473">
    <property type="entry name" value="MFS general substrate transporter"/>
    <property type="match status" value="1"/>
</dbReference>
<dbReference type="Proteomes" id="UP000198844">
    <property type="component" value="Unassembled WGS sequence"/>
</dbReference>
<dbReference type="RefSeq" id="WP_093639911.1">
    <property type="nucleotide sequence ID" value="NZ_CAJNAX010000001.1"/>
</dbReference>
<feature type="transmembrane region" description="Helical" evidence="25">
    <location>
        <begin position="116"/>
        <end position="136"/>
    </location>
</feature>
<evidence type="ECO:0000256" key="8">
    <source>
        <dbReference type="ARBA" id="ARBA00044876"/>
    </source>
</evidence>
<dbReference type="Pfam" id="PF07690">
    <property type="entry name" value="MFS_1"/>
    <property type="match status" value="1"/>
</dbReference>
<dbReference type="GeneID" id="77194919"/>
<evidence type="ECO:0000259" key="26">
    <source>
        <dbReference type="PROSITE" id="PS50850"/>
    </source>
</evidence>
<dbReference type="InterPro" id="IPR036259">
    <property type="entry name" value="MFS_trans_sf"/>
</dbReference>
<feature type="transmembrane region" description="Helical" evidence="25">
    <location>
        <begin position="230"/>
        <end position="250"/>
    </location>
</feature>
<keyword evidence="6 25" id="KW-0472">Membrane</keyword>
<evidence type="ECO:0000256" key="22">
    <source>
        <dbReference type="ARBA" id="ARBA00045018"/>
    </source>
</evidence>
<evidence type="ECO:0000256" key="1">
    <source>
        <dbReference type="ARBA" id="ARBA00004155"/>
    </source>
</evidence>
<evidence type="ECO:0000256" key="25">
    <source>
        <dbReference type="SAM" id="Phobius"/>
    </source>
</evidence>
<evidence type="ECO:0000256" key="13">
    <source>
        <dbReference type="ARBA" id="ARBA00044893"/>
    </source>
</evidence>
<dbReference type="InterPro" id="IPR052187">
    <property type="entry name" value="MFSD1"/>
</dbReference>
<proteinExistence type="inferred from homology"/>
<evidence type="ECO:0000256" key="7">
    <source>
        <dbReference type="ARBA" id="ARBA00023228"/>
    </source>
</evidence>
<comment type="catalytic activity">
    <reaction evidence="10">
        <text>L-alpha-aminoacyl-L-arginine(out) = L-alpha-aminoacyl-L-arginine(in)</text>
        <dbReference type="Rhea" id="RHEA:79367"/>
        <dbReference type="ChEBI" id="CHEBI:229968"/>
    </reaction>
</comment>
<dbReference type="Gene3D" id="1.20.1250.20">
    <property type="entry name" value="MFS general substrate transporter like domains"/>
    <property type="match status" value="2"/>
</dbReference>
<comment type="catalytic activity">
    <reaction evidence="19">
        <text>L-alanyl-L-lysine(out) = L-alanyl-L-lysine(in)</text>
        <dbReference type="Rhea" id="RHEA:79415"/>
        <dbReference type="ChEBI" id="CHEBI:192470"/>
    </reaction>
</comment>
<evidence type="ECO:0000256" key="19">
    <source>
        <dbReference type="ARBA" id="ARBA00044919"/>
    </source>
</evidence>
<feature type="transmembrane region" description="Helical" evidence="25">
    <location>
        <begin position="90"/>
        <end position="110"/>
    </location>
</feature>
<evidence type="ECO:0000256" key="20">
    <source>
        <dbReference type="ARBA" id="ARBA00044924"/>
    </source>
</evidence>
<evidence type="ECO:0000256" key="5">
    <source>
        <dbReference type="ARBA" id="ARBA00022989"/>
    </source>
</evidence>
<evidence type="ECO:0000256" key="24">
    <source>
        <dbReference type="ARBA" id="ARBA00046376"/>
    </source>
</evidence>
<comment type="catalytic activity">
    <reaction evidence="20">
        <text>L-lysyl-glycine(out) = L-lysyl-glycine(in)</text>
        <dbReference type="Rhea" id="RHEA:79407"/>
        <dbReference type="ChEBI" id="CHEBI:191202"/>
    </reaction>
</comment>
<evidence type="ECO:0000256" key="23">
    <source>
        <dbReference type="ARBA" id="ARBA00045709"/>
    </source>
</evidence>
<dbReference type="PROSITE" id="PS50850">
    <property type="entry name" value="MFS"/>
    <property type="match status" value="1"/>
</dbReference>
<comment type="catalytic activity">
    <reaction evidence="12">
        <text>L-lysyl-L-alpha-amino acid(out) = L-lysyl-L-alpha-amino acid(in)</text>
        <dbReference type="Rhea" id="RHEA:79387"/>
        <dbReference type="ChEBI" id="CHEBI:229965"/>
    </reaction>
</comment>
<evidence type="ECO:0000256" key="16">
    <source>
        <dbReference type="ARBA" id="ARBA00044900"/>
    </source>
</evidence>
<comment type="catalytic activity">
    <reaction evidence="16">
        <text>L-lysyl-L-lysine(out) = L-lysyl-L-lysine(in)</text>
        <dbReference type="Rhea" id="RHEA:79403"/>
        <dbReference type="ChEBI" id="CHEBI:229956"/>
    </reaction>
</comment>
<name>A0A1I7EG31_9BURK</name>
<evidence type="ECO:0000313" key="27">
    <source>
        <dbReference type="EMBL" id="SFU22825.1"/>
    </source>
</evidence>
<accession>A0A1I7EG31</accession>
<evidence type="ECO:0000256" key="10">
    <source>
        <dbReference type="ARBA" id="ARBA00044881"/>
    </source>
</evidence>
<gene>
    <name evidence="27" type="ORF">SAMN05192563_101964</name>
</gene>
<evidence type="ECO:0000256" key="18">
    <source>
        <dbReference type="ARBA" id="ARBA00044912"/>
    </source>
</evidence>
<dbReference type="PANTHER" id="PTHR23512">
    <property type="entry name" value="MAJOR FACILITATOR SUPERFAMILY DOMAIN-CONTAINING PROTEIN 1"/>
    <property type="match status" value="1"/>
</dbReference>
<comment type="catalytic activity">
    <reaction evidence="17">
        <text>L-arginyl-glycine(out) = L-arginyl-glycine(in)</text>
        <dbReference type="Rhea" id="RHEA:79391"/>
        <dbReference type="ChEBI" id="CHEBI:229955"/>
    </reaction>
</comment>
<evidence type="ECO:0000256" key="4">
    <source>
        <dbReference type="ARBA" id="ARBA00022692"/>
    </source>
</evidence>
<dbReference type="CDD" id="cd06174">
    <property type="entry name" value="MFS"/>
    <property type="match status" value="1"/>
</dbReference>
<dbReference type="PANTHER" id="PTHR23512:SF3">
    <property type="entry name" value="MAJOR FACILITATOR SUPERFAMILY DOMAIN-CONTAINING PROTEIN 1"/>
    <property type="match status" value="1"/>
</dbReference>
<feature type="transmembrane region" description="Helical" evidence="25">
    <location>
        <begin position="59"/>
        <end position="83"/>
    </location>
</feature>
<feature type="transmembrane region" description="Helical" evidence="25">
    <location>
        <begin position="297"/>
        <end position="317"/>
    </location>
</feature>
<sequence>MSSKIVGTVDAPSEREPIHMGFVIAWLFCAAFYFMQYMLRSAPGVMVPELSAAFARDALGVGALVGLYYYTYALFSILCGALLDRLGGKAVIPAGIVLVAVGAALFGLGSVEAAQVGRLLQGAGSACGFIGAVYLATHGFPPRSLATAVGFTQCFGMLGGSAGQFAVAPLIHGVITWQQFWWLSGLVIFVIALLVLFVTPAAHDNSPASQGSWLKMFAPYKQVLTNPQSYLCGFCAGLLFLPTTIGDMIWGIPFLHSGLNVSYGEAVNRASMVPLGWVIGCPLLGYLADRLGRRKPVLIGGALLMLVSGAGIFYLPAGVAPPYVLGLLLGIGSGAAMLPYTVIKEVNPDNVKGSASGAINFLVFTFSALLTPVYGKLLAHHANGGTMDLSTFRAAGSWLIGGIVLAMVLAIFMRETGPRGRANA</sequence>
<comment type="catalytic activity">
    <reaction evidence="13">
        <text>L-alpha-aminoacyl-L-lysine(out) = L-alpha-aminoacyl-L-lysine(in)</text>
        <dbReference type="Rhea" id="RHEA:79383"/>
        <dbReference type="ChEBI" id="CHEBI:229966"/>
    </reaction>
</comment>
<comment type="similarity">
    <text evidence="2">Belongs to the major facilitator superfamily.</text>
</comment>
<feature type="transmembrane region" description="Helical" evidence="25">
    <location>
        <begin position="355"/>
        <end position="375"/>
    </location>
</feature>
<feature type="transmembrane region" description="Helical" evidence="25">
    <location>
        <begin position="148"/>
        <end position="168"/>
    </location>
</feature>
<keyword evidence="4 25" id="KW-0812">Transmembrane</keyword>
<dbReference type="EMBL" id="FPBH01000019">
    <property type="protein sequence ID" value="SFU22825.1"/>
    <property type="molecule type" value="Genomic_DNA"/>
</dbReference>
<evidence type="ECO:0000256" key="9">
    <source>
        <dbReference type="ARBA" id="ARBA00044878"/>
    </source>
</evidence>
<evidence type="ECO:0000256" key="11">
    <source>
        <dbReference type="ARBA" id="ARBA00044884"/>
    </source>
</evidence>
<comment type="catalytic activity">
    <reaction evidence="9">
        <text>L-histidyl-glycine(out) = L-histidyl-glycine(in)</text>
        <dbReference type="Rhea" id="RHEA:79395"/>
        <dbReference type="ChEBI" id="CHEBI:229957"/>
    </reaction>
</comment>
<organism evidence="27 28">
    <name type="scientific">Paraburkholderia aspalathi</name>
    <dbReference type="NCBI Taxonomy" id="1324617"/>
    <lineage>
        <taxon>Bacteria</taxon>
        <taxon>Pseudomonadati</taxon>
        <taxon>Pseudomonadota</taxon>
        <taxon>Betaproteobacteria</taxon>
        <taxon>Burkholderiales</taxon>
        <taxon>Burkholderiaceae</taxon>
        <taxon>Paraburkholderia</taxon>
    </lineage>
</organism>
<dbReference type="InterPro" id="IPR005829">
    <property type="entry name" value="Sugar_transporter_CS"/>
</dbReference>
<dbReference type="GO" id="GO:0005765">
    <property type="term" value="C:lysosomal membrane"/>
    <property type="evidence" value="ECO:0007669"/>
    <property type="project" value="UniProtKB-SubCell"/>
</dbReference>
<feature type="transmembrane region" description="Helical" evidence="25">
    <location>
        <begin position="270"/>
        <end position="288"/>
    </location>
</feature>
<evidence type="ECO:0000256" key="17">
    <source>
        <dbReference type="ARBA" id="ARBA00044903"/>
    </source>
</evidence>
<feature type="domain" description="Major facilitator superfamily (MFS) profile" evidence="26">
    <location>
        <begin position="25"/>
        <end position="419"/>
    </location>
</feature>
<evidence type="ECO:0000313" key="28">
    <source>
        <dbReference type="Proteomes" id="UP000198844"/>
    </source>
</evidence>
<dbReference type="PROSITE" id="PS00216">
    <property type="entry name" value="SUGAR_TRANSPORT_1"/>
    <property type="match status" value="1"/>
</dbReference>
<dbReference type="InterPro" id="IPR020846">
    <property type="entry name" value="MFS_dom"/>
</dbReference>
<feature type="transmembrane region" description="Helical" evidence="25">
    <location>
        <begin position="180"/>
        <end position="199"/>
    </location>
</feature>
<keyword evidence="5 25" id="KW-1133">Transmembrane helix</keyword>
<comment type="catalytic activity">
    <reaction evidence="11">
        <text>L-alpha-aminoacyl-L-histidine(out) = L-alpha-aminoacyl-L-histidine(in)</text>
        <dbReference type="Rhea" id="RHEA:79375"/>
        <dbReference type="ChEBI" id="CHEBI:229967"/>
    </reaction>
</comment>
<reference evidence="27 28" key="1">
    <citation type="submission" date="2016-10" db="EMBL/GenBank/DDBJ databases">
        <authorList>
            <person name="de Groot N.N."/>
        </authorList>
    </citation>
    <scope>NUCLEOTIDE SEQUENCE [LARGE SCALE GENOMIC DNA]</scope>
    <source>
        <strain evidence="27 28">LMG 27731</strain>
    </source>
</reference>
<dbReference type="OrthoDB" id="5291895at2"/>
<comment type="catalytic activity">
    <reaction evidence="8">
        <text>L-lysyl-L-alanine(out) = L-lysyl-L-alanine(in)</text>
        <dbReference type="Rhea" id="RHEA:79399"/>
        <dbReference type="ChEBI" id="CHEBI:229954"/>
    </reaction>
</comment>
<evidence type="ECO:0000256" key="21">
    <source>
        <dbReference type="ARBA" id="ARBA00044985"/>
    </source>
</evidence>
<keyword evidence="3" id="KW-0813">Transport</keyword>
<evidence type="ECO:0000256" key="6">
    <source>
        <dbReference type="ARBA" id="ARBA00023136"/>
    </source>
</evidence>
<feature type="transmembrane region" description="Helical" evidence="25">
    <location>
        <begin position="323"/>
        <end position="343"/>
    </location>
</feature>
<feature type="transmembrane region" description="Helical" evidence="25">
    <location>
        <begin position="20"/>
        <end position="39"/>
    </location>
</feature>
<evidence type="ECO:0000256" key="15">
    <source>
        <dbReference type="ARBA" id="ARBA00044899"/>
    </source>
</evidence>
<comment type="catalytic activity">
    <reaction evidence="18">
        <text>L-histidyl-L-alpha-amino acid(out) = L-histidyl-L-alpha-amino acid(in)</text>
        <dbReference type="Rhea" id="RHEA:79379"/>
        <dbReference type="ChEBI" id="CHEBI:229964"/>
    </reaction>
</comment>
<dbReference type="GO" id="GO:0022857">
    <property type="term" value="F:transmembrane transporter activity"/>
    <property type="evidence" value="ECO:0007669"/>
    <property type="project" value="InterPro"/>
</dbReference>
<evidence type="ECO:0000256" key="12">
    <source>
        <dbReference type="ARBA" id="ARBA00044891"/>
    </source>
</evidence>
<comment type="catalytic activity">
    <reaction evidence="15">
        <text>L-arginyl-L-alpha-amino acid(out) = L-arginyl-L-alpha-amino acid(in)</text>
        <dbReference type="Rhea" id="RHEA:79371"/>
        <dbReference type="ChEBI" id="CHEBI:84315"/>
    </reaction>
</comment>
<comment type="catalytic activity">
    <reaction evidence="14">
        <text>L-aspartyl-L-lysine(out) = L-aspartyl-L-lysine(in)</text>
        <dbReference type="Rhea" id="RHEA:79411"/>
        <dbReference type="ChEBI" id="CHEBI:229953"/>
    </reaction>
</comment>
<dbReference type="AlphaFoldDB" id="A0A1I7EG31"/>
<comment type="subunit">
    <text evidence="24">Homodimer. Interacts with lysosomal protein GLMP (via lumenal domain); the interaction starts while both proteins are still in the endoplasmic reticulum and is required for stabilization of MFSD1 in lysosomes but has no direct effect on its targeting to lysosomes or transporter activity.</text>
</comment>
<feature type="transmembrane region" description="Helical" evidence="25">
    <location>
        <begin position="395"/>
        <end position="413"/>
    </location>
</feature>
<dbReference type="InterPro" id="IPR011701">
    <property type="entry name" value="MFS"/>
</dbReference>
<comment type="function">
    <text evidence="23">Lysosomal dipeptide uniporter that selectively exports lysine, arginine or histidine-containing dipeptides with a net positive charge from the lysosome lumen into the cytosol. Could play a role in a specific type of protein O-glycosylation indirectly regulating macrophages migration and tissue invasion. Also essential for liver homeostasis.</text>
</comment>
<protein>
    <recommendedName>
        <fullName evidence="21">Lysosomal dipeptide transporter MFSD1</fullName>
    </recommendedName>
    <alternativeName>
        <fullName evidence="22">Major facilitator superfamily domain-containing protein 1</fullName>
    </alternativeName>
</protein>
<keyword evidence="7" id="KW-0458">Lysosome</keyword>
<evidence type="ECO:0000256" key="2">
    <source>
        <dbReference type="ARBA" id="ARBA00008335"/>
    </source>
</evidence>
<evidence type="ECO:0000256" key="14">
    <source>
        <dbReference type="ARBA" id="ARBA00044898"/>
    </source>
</evidence>